<evidence type="ECO:0000256" key="1">
    <source>
        <dbReference type="ARBA" id="ARBA00001933"/>
    </source>
</evidence>
<dbReference type="Gene3D" id="3.40.50.1100">
    <property type="match status" value="2"/>
</dbReference>
<dbReference type="PANTHER" id="PTHR48078">
    <property type="entry name" value="THREONINE DEHYDRATASE, MITOCHONDRIAL-RELATED"/>
    <property type="match status" value="1"/>
</dbReference>
<proteinExistence type="predicted"/>
<protein>
    <submittedName>
        <fullName evidence="5">Threonine dehydratase</fullName>
        <ecNumber evidence="5">4.3.1.19</ecNumber>
    </submittedName>
</protein>
<accession>A0A8B2P0E5</accession>
<reference evidence="5 6" key="1">
    <citation type="submission" date="2018-05" db="EMBL/GenBank/DDBJ databases">
        <title>Acuticoccus sediminis sp. nov., isolated from deep-sea sediment of Indian Ocean.</title>
        <authorList>
            <person name="Liu X."/>
            <person name="Lai Q."/>
            <person name="Du Y."/>
            <person name="Sun F."/>
            <person name="Zhang X."/>
            <person name="Wang S."/>
            <person name="Shao Z."/>
        </authorList>
    </citation>
    <scope>NUCLEOTIDE SEQUENCE [LARGE SCALE GENOMIC DNA]</scope>
    <source>
        <strain evidence="5 6">PTG4-2</strain>
    </source>
</reference>
<comment type="cofactor">
    <cofactor evidence="1">
        <name>pyridoxal 5'-phosphate</name>
        <dbReference type="ChEBI" id="CHEBI:597326"/>
    </cofactor>
</comment>
<evidence type="ECO:0000256" key="3">
    <source>
        <dbReference type="ARBA" id="ARBA00023239"/>
    </source>
</evidence>
<dbReference type="InterPro" id="IPR036052">
    <property type="entry name" value="TrpB-like_PALP_sf"/>
</dbReference>
<dbReference type="GO" id="GO:0004794">
    <property type="term" value="F:threonine deaminase activity"/>
    <property type="evidence" value="ECO:0007669"/>
    <property type="project" value="UniProtKB-EC"/>
</dbReference>
<evidence type="ECO:0000256" key="2">
    <source>
        <dbReference type="ARBA" id="ARBA00022898"/>
    </source>
</evidence>
<evidence type="ECO:0000313" key="6">
    <source>
        <dbReference type="Proteomes" id="UP000249590"/>
    </source>
</evidence>
<comment type="caution">
    <text evidence="5">The sequence shown here is derived from an EMBL/GenBank/DDBJ whole genome shotgun (WGS) entry which is preliminary data.</text>
</comment>
<name>A0A8B2P0E5_9HYPH</name>
<dbReference type="GO" id="GO:0003941">
    <property type="term" value="F:L-serine ammonia-lyase activity"/>
    <property type="evidence" value="ECO:0007669"/>
    <property type="project" value="TreeGrafter"/>
</dbReference>
<evidence type="ECO:0000259" key="4">
    <source>
        <dbReference type="Pfam" id="PF00291"/>
    </source>
</evidence>
<dbReference type="GO" id="GO:0006567">
    <property type="term" value="P:L-threonine catabolic process"/>
    <property type="evidence" value="ECO:0007669"/>
    <property type="project" value="TreeGrafter"/>
</dbReference>
<dbReference type="GO" id="GO:0009097">
    <property type="term" value="P:isoleucine biosynthetic process"/>
    <property type="evidence" value="ECO:0007669"/>
    <property type="project" value="TreeGrafter"/>
</dbReference>
<keyword evidence="3 5" id="KW-0456">Lyase</keyword>
<keyword evidence="6" id="KW-1185">Reference proteome</keyword>
<sequence>MTDLVTQADIAAAAERIAPYVRRTPLLRLDAPVPCELKLEQLQATGSFKVRGAFNTLLSVDVPDGGVAAASGGNHGAAVAYAAHTLGHKAAIFVPTISSPAKVSVIREAGADLTIGGARYAEALEACEAYRAETGAIGVHAYDAPLTVAGQGTVGAEWEADTAGLDTVLVAVGGGGLISGVAAWFGGRVKVVGVEPEGSRALAAALEAGRPVDVDVESVAADSLGSRSVGALNLALAQAYVDHVALVTDAAIRDAQRTLWRQARIVTEPGGAAAYAALLSGAYRPADGERVGVLVCGANTDPATFADVLEEG</sequence>
<dbReference type="PANTHER" id="PTHR48078:SF6">
    <property type="entry name" value="L-THREONINE DEHYDRATASE CATABOLIC TDCB"/>
    <property type="match status" value="1"/>
</dbReference>
<feature type="domain" description="Tryptophan synthase beta chain-like PALP" evidence="4">
    <location>
        <begin position="18"/>
        <end position="297"/>
    </location>
</feature>
<dbReference type="CDD" id="cd01562">
    <property type="entry name" value="Thr-dehyd"/>
    <property type="match status" value="1"/>
</dbReference>
<dbReference type="RefSeq" id="WP_111342120.1">
    <property type="nucleotide sequence ID" value="NZ_QHHQ01000001.1"/>
</dbReference>
<evidence type="ECO:0000313" key="5">
    <source>
        <dbReference type="EMBL" id="RAI03434.1"/>
    </source>
</evidence>
<dbReference type="NCBIfam" id="NF006094">
    <property type="entry name" value="PRK08246.1"/>
    <property type="match status" value="1"/>
</dbReference>
<dbReference type="Proteomes" id="UP000249590">
    <property type="component" value="Unassembled WGS sequence"/>
</dbReference>
<dbReference type="EC" id="4.3.1.19" evidence="5"/>
<organism evidence="5 6">
    <name type="scientific">Acuticoccus sediminis</name>
    <dbReference type="NCBI Taxonomy" id="2184697"/>
    <lineage>
        <taxon>Bacteria</taxon>
        <taxon>Pseudomonadati</taxon>
        <taxon>Pseudomonadota</taxon>
        <taxon>Alphaproteobacteria</taxon>
        <taxon>Hyphomicrobiales</taxon>
        <taxon>Amorphaceae</taxon>
        <taxon>Acuticoccus</taxon>
    </lineage>
</organism>
<dbReference type="InterPro" id="IPR001926">
    <property type="entry name" value="TrpB-like_PALP"/>
</dbReference>
<dbReference type="OrthoDB" id="9811476at2"/>
<gene>
    <name evidence="5" type="ORF">DLJ53_02685</name>
</gene>
<keyword evidence="2" id="KW-0663">Pyridoxal phosphate</keyword>
<dbReference type="SUPFAM" id="SSF53686">
    <property type="entry name" value="Tryptophan synthase beta subunit-like PLP-dependent enzymes"/>
    <property type="match status" value="1"/>
</dbReference>
<dbReference type="GO" id="GO:0006565">
    <property type="term" value="P:L-serine catabolic process"/>
    <property type="evidence" value="ECO:0007669"/>
    <property type="project" value="TreeGrafter"/>
</dbReference>
<dbReference type="Pfam" id="PF00291">
    <property type="entry name" value="PALP"/>
    <property type="match status" value="1"/>
</dbReference>
<dbReference type="InterPro" id="IPR050147">
    <property type="entry name" value="Ser/Thr_Dehydratase"/>
</dbReference>
<dbReference type="AlphaFoldDB" id="A0A8B2P0E5"/>
<dbReference type="EMBL" id="QHHQ01000001">
    <property type="protein sequence ID" value="RAI03434.1"/>
    <property type="molecule type" value="Genomic_DNA"/>
</dbReference>